<dbReference type="Pfam" id="PF03466">
    <property type="entry name" value="LysR_substrate"/>
    <property type="match status" value="1"/>
</dbReference>
<dbReference type="PANTHER" id="PTHR30579">
    <property type="entry name" value="TRANSCRIPTIONAL REGULATOR"/>
    <property type="match status" value="1"/>
</dbReference>
<evidence type="ECO:0000256" key="1">
    <source>
        <dbReference type="ARBA" id="ARBA00009437"/>
    </source>
</evidence>
<dbReference type="EMBL" id="VLKU01000004">
    <property type="protein sequence ID" value="TWI35242.1"/>
    <property type="molecule type" value="Genomic_DNA"/>
</dbReference>
<dbReference type="Pfam" id="PF00126">
    <property type="entry name" value="HTH_1"/>
    <property type="match status" value="1"/>
</dbReference>
<dbReference type="Proteomes" id="UP000316225">
    <property type="component" value="Unassembled WGS sequence"/>
</dbReference>
<evidence type="ECO:0000256" key="3">
    <source>
        <dbReference type="ARBA" id="ARBA00023125"/>
    </source>
</evidence>
<comment type="caution">
    <text evidence="6">The sequence shown here is derived from an EMBL/GenBank/DDBJ whole genome shotgun (WGS) entry which is preliminary data.</text>
</comment>
<organism evidence="6 7">
    <name type="scientific">Paracoccus sulfuroxidans</name>
    <dbReference type="NCBI Taxonomy" id="384678"/>
    <lineage>
        <taxon>Bacteria</taxon>
        <taxon>Pseudomonadati</taxon>
        <taxon>Pseudomonadota</taxon>
        <taxon>Alphaproteobacteria</taxon>
        <taxon>Rhodobacterales</taxon>
        <taxon>Paracoccaceae</taxon>
        <taxon>Paracoccus</taxon>
    </lineage>
</organism>
<dbReference type="PRINTS" id="PR00039">
    <property type="entry name" value="HTHLYSR"/>
</dbReference>
<dbReference type="Gene3D" id="1.10.10.10">
    <property type="entry name" value="Winged helix-like DNA-binding domain superfamily/Winged helix DNA-binding domain"/>
    <property type="match status" value="1"/>
</dbReference>
<name>A0A562NSR2_9RHOB</name>
<dbReference type="InterPro" id="IPR050176">
    <property type="entry name" value="LTTR"/>
</dbReference>
<evidence type="ECO:0000259" key="5">
    <source>
        <dbReference type="PROSITE" id="PS50931"/>
    </source>
</evidence>
<gene>
    <name evidence="6" type="ORF">IQ24_01752</name>
</gene>
<keyword evidence="2" id="KW-0805">Transcription regulation</keyword>
<dbReference type="InterPro" id="IPR036388">
    <property type="entry name" value="WH-like_DNA-bd_sf"/>
</dbReference>
<dbReference type="AlphaFoldDB" id="A0A562NSR2"/>
<accession>A0A562NSR2</accession>
<dbReference type="GO" id="GO:0003677">
    <property type="term" value="F:DNA binding"/>
    <property type="evidence" value="ECO:0007669"/>
    <property type="project" value="UniProtKB-KW"/>
</dbReference>
<dbReference type="SUPFAM" id="SSF53850">
    <property type="entry name" value="Periplasmic binding protein-like II"/>
    <property type="match status" value="1"/>
</dbReference>
<dbReference type="InterPro" id="IPR036390">
    <property type="entry name" value="WH_DNA-bd_sf"/>
</dbReference>
<sequence>MRNIPTDLLRTFVTIIELNGFRRAGDKLGRTQPAISLQMKRLQELLGVSLFLRNGSLDLTEQGAIVARHARQILAMNDDMQHELAQHKSAGTLKLGIPNDYADHFLPRLIAQLGQEAPQLTFNVVCQVSHQLISGLQRDEFDMIIALTPKGASAGAHMVWPEPLTWVGSLDAPPLQGRPARIVCYPEGCLYRKSMIAALGPERGYEIVYESPSLAGLHAAVSTGFGITALSRRIVPKSLRAIPEGGGLPPLPDAEVALYLNSRHGRSPAVLRLAKAFSSLFEDLG</sequence>
<keyword evidence="7" id="KW-1185">Reference proteome</keyword>
<keyword evidence="3 6" id="KW-0238">DNA-binding</keyword>
<dbReference type="GO" id="GO:0003700">
    <property type="term" value="F:DNA-binding transcription factor activity"/>
    <property type="evidence" value="ECO:0007669"/>
    <property type="project" value="InterPro"/>
</dbReference>
<dbReference type="PANTHER" id="PTHR30579:SF7">
    <property type="entry name" value="HTH-TYPE TRANSCRIPTIONAL REGULATOR LRHA-RELATED"/>
    <property type="match status" value="1"/>
</dbReference>
<dbReference type="SUPFAM" id="SSF46785">
    <property type="entry name" value="Winged helix' DNA-binding domain"/>
    <property type="match status" value="1"/>
</dbReference>
<dbReference type="PROSITE" id="PS50931">
    <property type="entry name" value="HTH_LYSR"/>
    <property type="match status" value="1"/>
</dbReference>
<dbReference type="RefSeq" id="WP_145397565.1">
    <property type="nucleotide sequence ID" value="NZ_VLKU01000004.1"/>
</dbReference>
<feature type="domain" description="HTH lysR-type" evidence="5">
    <location>
        <begin position="4"/>
        <end position="60"/>
    </location>
</feature>
<proteinExistence type="inferred from homology"/>
<protein>
    <submittedName>
        <fullName evidence="6">DNA-binding transcriptional LysR family regulator</fullName>
    </submittedName>
</protein>
<evidence type="ECO:0000256" key="2">
    <source>
        <dbReference type="ARBA" id="ARBA00023015"/>
    </source>
</evidence>
<comment type="similarity">
    <text evidence="1">Belongs to the LysR transcriptional regulatory family.</text>
</comment>
<dbReference type="InterPro" id="IPR005119">
    <property type="entry name" value="LysR_subst-bd"/>
</dbReference>
<evidence type="ECO:0000256" key="4">
    <source>
        <dbReference type="ARBA" id="ARBA00023163"/>
    </source>
</evidence>
<reference evidence="6 7" key="1">
    <citation type="journal article" date="2015" name="Stand. Genomic Sci.">
        <title>Genomic Encyclopedia of Bacterial and Archaeal Type Strains, Phase III: the genomes of soil and plant-associated and newly described type strains.</title>
        <authorList>
            <person name="Whitman W.B."/>
            <person name="Woyke T."/>
            <person name="Klenk H.P."/>
            <person name="Zhou Y."/>
            <person name="Lilburn T.G."/>
            <person name="Beck B.J."/>
            <person name="De Vos P."/>
            <person name="Vandamme P."/>
            <person name="Eisen J.A."/>
            <person name="Garrity G."/>
            <person name="Hugenholtz P."/>
            <person name="Kyrpides N.C."/>
        </authorList>
    </citation>
    <scope>NUCLEOTIDE SEQUENCE [LARGE SCALE GENOMIC DNA]</scope>
    <source>
        <strain evidence="6 7">CGMCC 1.5364</strain>
    </source>
</reference>
<evidence type="ECO:0000313" key="7">
    <source>
        <dbReference type="Proteomes" id="UP000316225"/>
    </source>
</evidence>
<dbReference type="Gene3D" id="3.40.190.10">
    <property type="entry name" value="Periplasmic binding protein-like II"/>
    <property type="match status" value="2"/>
</dbReference>
<dbReference type="InterPro" id="IPR000847">
    <property type="entry name" value="LysR_HTH_N"/>
</dbReference>
<dbReference type="OrthoDB" id="9803735at2"/>
<evidence type="ECO:0000313" key="6">
    <source>
        <dbReference type="EMBL" id="TWI35242.1"/>
    </source>
</evidence>
<keyword evidence="4" id="KW-0804">Transcription</keyword>